<evidence type="ECO:0000259" key="3">
    <source>
        <dbReference type="PROSITE" id="PS51186"/>
    </source>
</evidence>
<comment type="caution">
    <text evidence="4">The sequence shown here is derived from an EMBL/GenBank/DDBJ whole genome shotgun (WGS) entry which is preliminary data.</text>
</comment>
<dbReference type="Gene3D" id="3.40.630.30">
    <property type="match status" value="1"/>
</dbReference>
<reference evidence="4 5" key="1">
    <citation type="submission" date="2020-08" db="EMBL/GenBank/DDBJ databases">
        <title>A Genomic Blueprint of the Chicken Gut Microbiome.</title>
        <authorList>
            <person name="Gilroy R."/>
            <person name="Ravi A."/>
            <person name="Getino M."/>
            <person name="Pursley I."/>
            <person name="Horton D.L."/>
            <person name="Alikhan N.-F."/>
            <person name="Baker D."/>
            <person name="Gharbi K."/>
            <person name="Hall N."/>
            <person name="Watson M."/>
            <person name="Adriaenssens E.M."/>
            <person name="Foster-Nyarko E."/>
            <person name="Jarju S."/>
            <person name="Secka A."/>
            <person name="Antonio M."/>
            <person name="Oren A."/>
            <person name="Chaudhuri R."/>
            <person name="La Ragione R.M."/>
            <person name="Hildebrand F."/>
            <person name="Pallen M.J."/>
        </authorList>
    </citation>
    <scope>NUCLEOTIDE SEQUENCE [LARGE SCALE GENOMIC DNA]</scope>
    <source>
        <strain evidence="4 5">Sa2BUA9</strain>
    </source>
</reference>
<dbReference type="PANTHER" id="PTHR43072:SF23">
    <property type="entry name" value="UPF0039 PROTEIN C11D3.02C"/>
    <property type="match status" value="1"/>
</dbReference>
<dbReference type="Pfam" id="PF00583">
    <property type="entry name" value="Acetyltransf_1"/>
    <property type="match status" value="1"/>
</dbReference>
<protein>
    <submittedName>
        <fullName evidence="4">N-acetyltransferase</fullName>
    </submittedName>
</protein>
<gene>
    <name evidence="4" type="ORF">H9650_07585</name>
</gene>
<organism evidence="4 5">
    <name type="scientific">Psychrobacillus faecigallinarum</name>
    <dbReference type="NCBI Taxonomy" id="2762235"/>
    <lineage>
        <taxon>Bacteria</taxon>
        <taxon>Bacillati</taxon>
        <taxon>Bacillota</taxon>
        <taxon>Bacilli</taxon>
        <taxon>Bacillales</taxon>
        <taxon>Bacillaceae</taxon>
        <taxon>Psychrobacillus</taxon>
    </lineage>
</organism>
<dbReference type="CDD" id="cd04301">
    <property type="entry name" value="NAT_SF"/>
    <property type="match status" value="1"/>
</dbReference>
<dbReference type="EMBL" id="JACSQO010000002">
    <property type="protein sequence ID" value="MBD7943979.1"/>
    <property type="molecule type" value="Genomic_DNA"/>
</dbReference>
<evidence type="ECO:0000256" key="2">
    <source>
        <dbReference type="ARBA" id="ARBA00023315"/>
    </source>
</evidence>
<evidence type="ECO:0000313" key="5">
    <source>
        <dbReference type="Proteomes" id="UP000640786"/>
    </source>
</evidence>
<dbReference type="PANTHER" id="PTHR43072">
    <property type="entry name" value="N-ACETYLTRANSFERASE"/>
    <property type="match status" value="1"/>
</dbReference>
<dbReference type="InterPro" id="IPR016181">
    <property type="entry name" value="Acyl_CoA_acyltransferase"/>
</dbReference>
<evidence type="ECO:0000256" key="1">
    <source>
        <dbReference type="ARBA" id="ARBA00022679"/>
    </source>
</evidence>
<proteinExistence type="predicted"/>
<keyword evidence="5" id="KW-1185">Reference proteome</keyword>
<keyword evidence="2" id="KW-0012">Acyltransferase</keyword>
<dbReference type="PROSITE" id="PS51186">
    <property type="entry name" value="GNAT"/>
    <property type="match status" value="1"/>
</dbReference>
<sequence length="168" mass="19206">MTVEYICRLSSEKDWEQIKYIYEAGIATGNATFETSAPSSYEIWVSKADQFCTFIIYHGELVLGWCRLCPVSNRAVYAGVGEVGIYVHPKATGMGIGNKLLQTLITKSEEQGYWMLQASIFPENKASIELHKKNGFRVVGHRERIGRLNNKWRDNYFLERRSSKVGQE</sequence>
<dbReference type="InterPro" id="IPR000182">
    <property type="entry name" value="GNAT_dom"/>
</dbReference>
<dbReference type="SUPFAM" id="SSF55729">
    <property type="entry name" value="Acyl-CoA N-acyltransferases (Nat)"/>
    <property type="match status" value="1"/>
</dbReference>
<feature type="domain" description="N-acetyltransferase" evidence="3">
    <location>
        <begin position="5"/>
        <end position="159"/>
    </location>
</feature>
<dbReference type="Proteomes" id="UP000640786">
    <property type="component" value="Unassembled WGS sequence"/>
</dbReference>
<name>A0ABR8R8D1_9BACI</name>
<evidence type="ECO:0000313" key="4">
    <source>
        <dbReference type="EMBL" id="MBD7943979.1"/>
    </source>
</evidence>
<accession>A0ABR8R8D1</accession>
<keyword evidence="1" id="KW-0808">Transferase</keyword>